<dbReference type="Proteomes" id="UP001567538">
    <property type="component" value="Unassembled WGS sequence"/>
</dbReference>
<sequence length="594" mass="67352">MDDAKALQFIEEVTENADKVQQTTLAGILSQNGEIEYLKCFNLDGATDREAFKSKIPVVTYEDILPTNSRWRSLPDPLRSTHLRFNNQVLMNFAFPLLKFVLSSILFCFNSSGTSGGEGKLIPATKQDQDVRGLQISLARAILNRHMTGLDEGKSLHFMFVKPERRTQGGLVVRSTITRFLKIEIKNLPDDAMKTASSPYEAVCCEDIFQSMYTQMLCGLYERERIIRVGTIFASGLLRAIRFLQLNWKELIHDIRTGSLDPRVDDQAIRGCMDRVLRPEPELADMLARECEKDKWEGIITRIWPNAKFIDTIVTGSMSQYIPTVDYYSGGLPVICAMYVSSECAVGINFDPFCNPSEVSYTFMPQAAYMEFLPLDPEFSEPVDLVNVEIGKEYELVATTYTGLYRYRVGDIFRVTGFHNTAPQFRFLTRRNVLLSIDSDKTDESTLQGAVARAYKVLDESKTVVVDYTSYADTTTIPGHYVIFWELLLKDPDGWPSGEVVEQCCLAMEEAMDAVYRRCRVGDKSIGPLEIRIVERGSFEELMDYAVEKRSATFSQYKTPKCVKLKPMVDLLNSRVVSAHFSPALPHWAAEERL</sequence>
<dbReference type="Pfam" id="PF23571">
    <property type="entry name" value="GH3_M"/>
    <property type="match status" value="1"/>
</dbReference>
<dbReference type="PANTHER" id="PTHR31901:SF96">
    <property type="entry name" value="INDOLE-3-ACETIC ACID-AMIDO SYNTHETASE GH3.1-RELATED"/>
    <property type="match status" value="1"/>
</dbReference>
<comment type="similarity">
    <text evidence="1">Belongs to the IAA-amido conjugating enzyme family.</text>
</comment>
<evidence type="ECO:0000313" key="6">
    <source>
        <dbReference type="Proteomes" id="UP001567538"/>
    </source>
</evidence>
<keyword evidence="6" id="KW-1185">Reference proteome</keyword>
<organism evidence="5 6">
    <name type="scientific">Salvia divinorum</name>
    <name type="common">Maria pastora</name>
    <name type="synonym">Diviner's sage</name>
    <dbReference type="NCBI Taxonomy" id="28513"/>
    <lineage>
        <taxon>Eukaryota</taxon>
        <taxon>Viridiplantae</taxon>
        <taxon>Streptophyta</taxon>
        <taxon>Embryophyta</taxon>
        <taxon>Tracheophyta</taxon>
        <taxon>Spermatophyta</taxon>
        <taxon>Magnoliopsida</taxon>
        <taxon>eudicotyledons</taxon>
        <taxon>Gunneridae</taxon>
        <taxon>Pentapetalae</taxon>
        <taxon>asterids</taxon>
        <taxon>lamiids</taxon>
        <taxon>Lamiales</taxon>
        <taxon>Lamiaceae</taxon>
        <taxon>Nepetoideae</taxon>
        <taxon>Mentheae</taxon>
        <taxon>Salviinae</taxon>
        <taxon>Salvia</taxon>
        <taxon>Salvia subgen. Calosphace</taxon>
    </lineage>
</organism>
<keyword evidence="2" id="KW-0436">Ligase</keyword>
<dbReference type="InterPro" id="IPR055378">
    <property type="entry name" value="GH3_C"/>
</dbReference>
<dbReference type="InterPro" id="IPR004993">
    <property type="entry name" value="GH3"/>
</dbReference>
<evidence type="ECO:0000313" key="5">
    <source>
        <dbReference type="EMBL" id="KAL1566063.1"/>
    </source>
</evidence>
<feature type="domain" description="GH3 C-terminal" evidence="4">
    <location>
        <begin position="447"/>
        <end position="564"/>
    </location>
</feature>
<evidence type="ECO:0000256" key="2">
    <source>
        <dbReference type="ARBA" id="ARBA00022598"/>
    </source>
</evidence>
<dbReference type="InterPro" id="IPR055377">
    <property type="entry name" value="GH3_M"/>
</dbReference>
<dbReference type="EMBL" id="JBEAFC010000002">
    <property type="protein sequence ID" value="KAL1566063.1"/>
    <property type="molecule type" value="Genomic_DNA"/>
</dbReference>
<dbReference type="PANTHER" id="PTHR31901">
    <property type="entry name" value="GH3 DOMAIN-CONTAINING PROTEIN"/>
    <property type="match status" value="1"/>
</dbReference>
<comment type="caution">
    <text evidence="5">The sequence shown here is derived from an EMBL/GenBank/DDBJ whole genome shotgun (WGS) entry which is preliminary data.</text>
</comment>
<evidence type="ECO:0000259" key="4">
    <source>
        <dbReference type="Pfam" id="PF23572"/>
    </source>
</evidence>
<dbReference type="Pfam" id="PF23572">
    <property type="entry name" value="GH3_C"/>
    <property type="match status" value="1"/>
</dbReference>
<reference evidence="5 6" key="1">
    <citation type="submission" date="2024-06" db="EMBL/GenBank/DDBJ databases">
        <title>A chromosome level genome sequence of Diviner's sage (Salvia divinorum).</title>
        <authorList>
            <person name="Ford S.A."/>
            <person name="Ro D.-K."/>
            <person name="Ness R.W."/>
            <person name="Phillips M.A."/>
        </authorList>
    </citation>
    <scope>NUCLEOTIDE SEQUENCE [LARGE SCALE GENOMIC DNA]</scope>
    <source>
        <strain evidence="5">SAF-2024a</strain>
        <tissue evidence="5">Leaf</tissue>
    </source>
</reference>
<dbReference type="Pfam" id="PF03321">
    <property type="entry name" value="GH3"/>
    <property type="match status" value="2"/>
</dbReference>
<proteinExistence type="inferred from homology"/>
<evidence type="ECO:0000259" key="3">
    <source>
        <dbReference type="Pfam" id="PF23571"/>
    </source>
</evidence>
<evidence type="ECO:0000256" key="1">
    <source>
        <dbReference type="ARBA" id="ARBA00008068"/>
    </source>
</evidence>
<dbReference type="GO" id="GO:0016874">
    <property type="term" value="F:ligase activity"/>
    <property type="evidence" value="ECO:0007669"/>
    <property type="project" value="UniProtKB-KW"/>
</dbReference>
<accession>A0ABD1IEV2</accession>
<dbReference type="AlphaFoldDB" id="A0ABD1IEV2"/>
<protein>
    <submittedName>
        <fullName evidence="5">Indole-3-acetic acid-amido synthetase GH3.1 isoform X1</fullName>
    </submittedName>
</protein>
<feature type="domain" description="GH3 middle" evidence="3">
    <location>
        <begin position="361"/>
        <end position="430"/>
    </location>
</feature>
<name>A0ABD1IEV2_SALDI</name>
<gene>
    <name evidence="5" type="ORF">AAHA92_01713</name>
</gene>